<accession>A0ABQ1WBY8</accession>
<dbReference type="PANTHER" id="PTHR47619:SF1">
    <property type="entry name" value="EXODEOXYRIBONUCLEASE WALJ"/>
    <property type="match status" value="1"/>
</dbReference>
<dbReference type="Proteomes" id="UP000605733">
    <property type="component" value="Unassembled WGS sequence"/>
</dbReference>
<dbReference type="RefSeq" id="WP_011710342.1">
    <property type="nucleotide sequence ID" value="NZ_BMIX01000001.1"/>
</dbReference>
<dbReference type="InterPro" id="IPR052533">
    <property type="entry name" value="WalJ/YycJ-like"/>
</dbReference>
<comment type="caution">
    <text evidence="2">The sequence shown here is derived from an EMBL/GenBank/DDBJ whole genome shotgun (WGS) entry which is preliminary data.</text>
</comment>
<evidence type="ECO:0000313" key="3">
    <source>
        <dbReference type="Proteomes" id="UP000605733"/>
    </source>
</evidence>
<evidence type="ECO:0000313" key="2">
    <source>
        <dbReference type="EMBL" id="GGG23936.1"/>
    </source>
</evidence>
<dbReference type="EMBL" id="BMIX01000001">
    <property type="protein sequence ID" value="GGG23936.1"/>
    <property type="molecule type" value="Genomic_DNA"/>
</dbReference>
<organism evidence="2 3">
    <name type="scientific">Christiangramia forsetii</name>
    <dbReference type="NCBI Taxonomy" id="411153"/>
    <lineage>
        <taxon>Bacteria</taxon>
        <taxon>Pseudomonadati</taxon>
        <taxon>Bacteroidota</taxon>
        <taxon>Flavobacteriia</taxon>
        <taxon>Flavobacteriales</taxon>
        <taxon>Flavobacteriaceae</taxon>
        <taxon>Christiangramia</taxon>
    </lineage>
</organism>
<gene>
    <name evidence="2" type="ORF">GCM10011532_03950</name>
</gene>
<feature type="domain" description="Metallo-beta-lactamase" evidence="1">
    <location>
        <begin position="25"/>
        <end position="206"/>
    </location>
</feature>
<dbReference type="InterPro" id="IPR001279">
    <property type="entry name" value="Metallo-B-lactamas"/>
</dbReference>
<keyword evidence="3" id="KW-1185">Reference proteome</keyword>
<protein>
    <submittedName>
        <fullName evidence="2">MBL fold metallo-hydrolase</fullName>
    </submittedName>
</protein>
<name>A0ABQ1WBY8_9FLAO</name>
<dbReference type="Pfam" id="PF12706">
    <property type="entry name" value="Lactamase_B_2"/>
    <property type="match status" value="1"/>
</dbReference>
<proteinExistence type="predicted"/>
<evidence type="ECO:0000259" key="1">
    <source>
        <dbReference type="Pfam" id="PF12706"/>
    </source>
</evidence>
<sequence length="245" mass="27310">MDLKIIGSGSRGNAYLLENDSEALLIECGVNFNEIKKALNFSFSKVSGAIVSHCHGDHAKSIKETMAAGINVWASEATHEACGTTMHHRACMMMENQVYKIGNFQIKPFGVKHDVPTFGFYIVHPDCGRVVFITDTKYCEYVFPPLHNIIVEANYSKEIIDQRVANGANPKFLRNRVIHSHLSLENCLEFLKANDLSQVNNIVLIHLSDGNSHEVNFKKAVENITGKNVSVASNGMKINFNRNPF</sequence>
<reference evidence="3" key="1">
    <citation type="journal article" date="2019" name="Int. J. Syst. Evol. Microbiol.">
        <title>The Global Catalogue of Microorganisms (GCM) 10K type strain sequencing project: providing services to taxonomists for standard genome sequencing and annotation.</title>
        <authorList>
            <consortium name="The Broad Institute Genomics Platform"/>
            <consortium name="The Broad Institute Genome Sequencing Center for Infectious Disease"/>
            <person name="Wu L."/>
            <person name="Ma J."/>
        </authorList>
    </citation>
    <scope>NUCLEOTIDE SEQUENCE [LARGE SCALE GENOMIC DNA]</scope>
    <source>
        <strain evidence="3">CGMCC 1.15422</strain>
    </source>
</reference>
<dbReference type="InterPro" id="IPR036866">
    <property type="entry name" value="RibonucZ/Hydroxyglut_hydro"/>
</dbReference>
<dbReference type="SUPFAM" id="SSF56281">
    <property type="entry name" value="Metallo-hydrolase/oxidoreductase"/>
    <property type="match status" value="1"/>
</dbReference>
<dbReference type="PANTHER" id="PTHR47619">
    <property type="entry name" value="METALLO-HYDROLASE YYCJ-RELATED"/>
    <property type="match status" value="1"/>
</dbReference>
<dbReference type="Gene3D" id="3.60.15.10">
    <property type="entry name" value="Ribonuclease Z/Hydroxyacylglutathione hydrolase-like"/>
    <property type="match status" value="1"/>
</dbReference>